<proteinExistence type="predicted"/>
<keyword evidence="1" id="KW-0812">Transmembrane</keyword>
<keyword evidence="1" id="KW-0472">Membrane</keyword>
<evidence type="ECO:0000313" key="3">
    <source>
        <dbReference type="Proteomes" id="UP000430670"/>
    </source>
</evidence>
<protein>
    <submittedName>
        <fullName evidence="2">Uncharacterized protein</fullName>
    </submittedName>
</protein>
<dbReference type="OrthoDB" id="2082565at2"/>
<dbReference type="AlphaFoldDB" id="A0A6I3SK32"/>
<gene>
    <name evidence="2" type="ORF">GJ688_09595</name>
</gene>
<feature type="transmembrane region" description="Helical" evidence="1">
    <location>
        <begin position="6"/>
        <end position="30"/>
    </location>
</feature>
<sequence>MRVGKIQYGFTVLIIFLSVIGGAMSLNFWVTKQTIPVTVMFSEDIRGWMTLKQVSEAMKIPVGEVKERLTLPVDTNDAKSLKELASERGLSTEEFKQRLFK</sequence>
<comment type="caution">
    <text evidence="2">The sequence shown here is derived from an EMBL/GenBank/DDBJ whole genome shotgun (WGS) entry which is preliminary data.</text>
</comment>
<dbReference type="EMBL" id="WNKU01000009">
    <property type="protein sequence ID" value="MTV49230.1"/>
    <property type="molecule type" value="Genomic_DNA"/>
</dbReference>
<name>A0A6I3SK32_HELMO</name>
<keyword evidence="3" id="KW-1185">Reference proteome</keyword>
<dbReference type="RefSeq" id="WP_155476326.1">
    <property type="nucleotide sequence ID" value="NZ_WNKU01000009.1"/>
</dbReference>
<dbReference type="Proteomes" id="UP000430670">
    <property type="component" value="Unassembled WGS sequence"/>
</dbReference>
<evidence type="ECO:0000256" key="1">
    <source>
        <dbReference type="SAM" id="Phobius"/>
    </source>
</evidence>
<accession>A0A6I3SK32</accession>
<evidence type="ECO:0000313" key="2">
    <source>
        <dbReference type="EMBL" id="MTV49230.1"/>
    </source>
</evidence>
<organism evidence="2 3">
    <name type="scientific">Heliobacterium mobile</name>
    <name type="common">Heliobacillus mobilis</name>
    <dbReference type="NCBI Taxonomy" id="28064"/>
    <lineage>
        <taxon>Bacteria</taxon>
        <taxon>Bacillati</taxon>
        <taxon>Bacillota</taxon>
        <taxon>Clostridia</taxon>
        <taxon>Eubacteriales</taxon>
        <taxon>Heliobacteriaceae</taxon>
        <taxon>Heliobacterium</taxon>
    </lineage>
</organism>
<reference evidence="2 3" key="1">
    <citation type="submission" date="2019-11" db="EMBL/GenBank/DDBJ databases">
        <title>Whole-genome sequence of a the green, strictly anaerobic photosynthetic bacterium Heliobacillus mobilis DSM 6151.</title>
        <authorList>
            <person name="Kyndt J.A."/>
            <person name="Meyer T.E."/>
        </authorList>
    </citation>
    <scope>NUCLEOTIDE SEQUENCE [LARGE SCALE GENOMIC DNA]</scope>
    <source>
        <strain evidence="2 3">DSM 6151</strain>
    </source>
</reference>
<keyword evidence="1" id="KW-1133">Transmembrane helix</keyword>